<protein>
    <submittedName>
        <fullName evidence="2">Glycosyltransferase, GT2 family</fullName>
    </submittedName>
</protein>
<dbReference type="SUPFAM" id="SSF53448">
    <property type="entry name" value="Nucleotide-diphospho-sugar transferases"/>
    <property type="match status" value="1"/>
</dbReference>
<name>A0A1G9MYU0_9ACTN</name>
<dbReference type="STRING" id="683260.SAMN05421874_12936"/>
<dbReference type="EMBL" id="FNFB01000029">
    <property type="protein sequence ID" value="SDL79171.1"/>
    <property type="molecule type" value="Genomic_DNA"/>
</dbReference>
<dbReference type="InterPro" id="IPR029044">
    <property type="entry name" value="Nucleotide-diphossugar_trans"/>
</dbReference>
<gene>
    <name evidence="2" type="ORF">SAMN05421874_12936</name>
</gene>
<evidence type="ECO:0000313" key="2">
    <source>
        <dbReference type="EMBL" id="SDL79171.1"/>
    </source>
</evidence>
<dbReference type="PANTHER" id="PTHR43179">
    <property type="entry name" value="RHAMNOSYLTRANSFERASE WBBL"/>
    <property type="match status" value="1"/>
</dbReference>
<proteinExistence type="predicted"/>
<dbReference type="Proteomes" id="UP000198683">
    <property type="component" value="Unassembled WGS sequence"/>
</dbReference>
<dbReference type="GO" id="GO:0016740">
    <property type="term" value="F:transferase activity"/>
    <property type="evidence" value="ECO:0007669"/>
    <property type="project" value="UniProtKB-KW"/>
</dbReference>
<sequence length="296" mass="30809">MTRTAVVIVSYNSAEVLKDCLGSLPRDLAAVVVADNASRDDSVGVAEAAGCRVVRMGRNAGYAAAINAAVATLDLDAVDAVLVLNPDCRLAPGSLPVLASALDRPGCGIAVPKLVNPDGSLQPSLRRAPTVTRALAQAVLGGTLAGRLGGLGELVTDPAAYERPGPAAWATGAAMLVATPLVRAAGPWEESFLLYSEETEYAMRAADLGWSLWYEPEAVFEHIGGESDTSPMLAALIAVNRVRLFRDRTGPVRGAAYFAAVLLGEAVRALRGQHTARAALVALVRPARRLRKLPGG</sequence>
<evidence type="ECO:0000259" key="1">
    <source>
        <dbReference type="Pfam" id="PF00535"/>
    </source>
</evidence>
<dbReference type="InterPro" id="IPR001173">
    <property type="entry name" value="Glyco_trans_2-like"/>
</dbReference>
<dbReference type="Gene3D" id="3.90.550.10">
    <property type="entry name" value="Spore Coat Polysaccharide Biosynthesis Protein SpsA, Chain A"/>
    <property type="match status" value="1"/>
</dbReference>
<dbReference type="PANTHER" id="PTHR43179:SF7">
    <property type="entry name" value="RHAMNOSYLTRANSFERASE WBBL"/>
    <property type="match status" value="1"/>
</dbReference>
<dbReference type="AlphaFoldDB" id="A0A1G9MYU0"/>
<dbReference type="RefSeq" id="WP_090772300.1">
    <property type="nucleotide sequence ID" value="NZ_FNFB01000029.1"/>
</dbReference>
<dbReference type="Pfam" id="PF00535">
    <property type="entry name" value="Glycos_transf_2"/>
    <property type="match status" value="1"/>
</dbReference>
<organism evidence="2 3">
    <name type="scientific">Nonomuraea maritima</name>
    <dbReference type="NCBI Taxonomy" id="683260"/>
    <lineage>
        <taxon>Bacteria</taxon>
        <taxon>Bacillati</taxon>
        <taxon>Actinomycetota</taxon>
        <taxon>Actinomycetes</taxon>
        <taxon>Streptosporangiales</taxon>
        <taxon>Streptosporangiaceae</taxon>
        <taxon>Nonomuraea</taxon>
    </lineage>
</organism>
<keyword evidence="2" id="KW-0808">Transferase</keyword>
<feature type="domain" description="Glycosyltransferase 2-like" evidence="1">
    <location>
        <begin position="6"/>
        <end position="120"/>
    </location>
</feature>
<evidence type="ECO:0000313" key="3">
    <source>
        <dbReference type="Proteomes" id="UP000198683"/>
    </source>
</evidence>
<dbReference type="OrthoDB" id="9771846at2"/>
<reference evidence="2 3" key="1">
    <citation type="submission" date="2016-10" db="EMBL/GenBank/DDBJ databases">
        <authorList>
            <person name="de Groot N.N."/>
        </authorList>
    </citation>
    <scope>NUCLEOTIDE SEQUENCE [LARGE SCALE GENOMIC DNA]</scope>
    <source>
        <strain evidence="2 3">CGMCC 4.5681</strain>
    </source>
</reference>
<accession>A0A1G9MYU0</accession>
<keyword evidence="3" id="KW-1185">Reference proteome</keyword>